<comment type="catalytic activity">
    <reaction evidence="23">
        <text>butanoyl-CoA + H2O = S-butanoyl-4'-phosphopantetheine + adenosine 3',5'-bisphosphate + 2 H(+)</text>
        <dbReference type="Rhea" id="RHEA:49976"/>
        <dbReference type="ChEBI" id="CHEBI:15377"/>
        <dbReference type="ChEBI" id="CHEBI:15378"/>
        <dbReference type="ChEBI" id="CHEBI:57371"/>
        <dbReference type="ChEBI" id="CHEBI:58343"/>
        <dbReference type="ChEBI" id="CHEBI:132011"/>
    </reaction>
    <physiologicalReaction direction="left-to-right" evidence="23">
        <dbReference type="Rhea" id="RHEA:49977"/>
    </physiologicalReaction>
</comment>
<keyword evidence="10" id="KW-0576">Peroxisome</keyword>
<evidence type="ECO:0000256" key="20">
    <source>
        <dbReference type="ARBA" id="ARBA00048624"/>
    </source>
</evidence>
<evidence type="ECO:0000256" key="19">
    <source>
        <dbReference type="ARBA" id="ARBA00047757"/>
    </source>
</evidence>
<dbReference type="GO" id="GO:0003723">
    <property type="term" value="F:RNA binding"/>
    <property type="evidence" value="ECO:0007669"/>
    <property type="project" value="UniProtKB-KW"/>
</dbReference>
<comment type="subcellular location">
    <subcellularLocation>
        <location evidence="3">Peroxisome</location>
    </subcellularLocation>
</comment>
<dbReference type="GO" id="GO:0010945">
    <property type="term" value="F:coenzyme A diphosphatase activity"/>
    <property type="evidence" value="ECO:0007669"/>
    <property type="project" value="UniProtKB-EC"/>
</dbReference>
<evidence type="ECO:0000256" key="8">
    <source>
        <dbReference type="ARBA" id="ARBA00022842"/>
    </source>
</evidence>
<feature type="domain" description="Nudix hydrolase" evidence="30">
    <location>
        <begin position="27"/>
        <end position="161"/>
    </location>
</feature>
<comment type="cofactor">
    <cofactor evidence="1">
        <name>Mn(2+)</name>
        <dbReference type="ChEBI" id="CHEBI:29035"/>
    </cofactor>
</comment>
<evidence type="ECO:0000256" key="11">
    <source>
        <dbReference type="ARBA" id="ARBA00023211"/>
    </source>
</evidence>
<comment type="catalytic activity">
    <reaction evidence="24">
        <text>decanoyl-CoA + H2O = decanoyl-4'-phosphopantetheine + adenosine 3',5'-bisphosphate + 2 H(+)</text>
        <dbReference type="Rhea" id="RHEA:50020"/>
        <dbReference type="ChEBI" id="CHEBI:15377"/>
        <dbReference type="ChEBI" id="CHEBI:15378"/>
        <dbReference type="ChEBI" id="CHEBI:58343"/>
        <dbReference type="ChEBI" id="CHEBI:61430"/>
        <dbReference type="ChEBI" id="CHEBI:132014"/>
    </reaction>
    <physiologicalReaction direction="left-to-right" evidence="24">
        <dbReference type="Rhea" id="RHEA:50021"/>
    </physiologicalReaction>
</comment>
<evidence type="ECO:0000256" key="25">
    <source>
        <dbReference type="ARBA" id="ARBA00051749"/>
    </source>
</evidence>
<evidence type="ECO:0000256" key="24">
    <source>
        <dbReference type="ARBA" id="ARBA00050371"/>
    </source>
</evidence>
<comment type="catalytic activity">
    <reaction evidence="22">
        <text>choloyl-CoA + H2O = S-choloyl-4'-phosphopantetheine + adenosine 3',5'-bisphosphate + 2 H(+)</text>
        <dbReference type="Rhea" id="RHEA:50036"/>
        <dbReference type="ChEBI" id="CHEBI:15377"/>
        <dbReference type="ChEBI" id="CHEBI:15378"/>
        <dbReference type="ChEBI" id="CHEBI:57373"/>
        <dbReference type="ChEBI" id="CHEBI:58343"/>
        <dbReference type="ChEBI" id="CHEBI:132020"/>
    </reaction>
    <physiologicalReaction direction="left-to-right" evidence="22">
        <dbReference type="Rhea" id="RHEA:50037"/>
    </physiologicalReaction>
</comment>
<comment type="catalytic activity">
    <reaction evidence="17">
        <text>hexanoyl-CoA + H2O = hexanoyl-4'-phosphopantetheine + adenosine 3',5'-bisphosphate + 2 H(+)</text>
        <dbReference type="Rhea" id="RHEA:49980"/>
        <dbReference type="ChEBI" id="CHEBI:15377"/>
        <dbReference type="ChEBI" id="CHEBI:15378"/>
        <dbReference type="ChEBI" id="CHEBI:58343"/>
        <dbReference type="ChEBI" id="CHEBI:62620"/>
        <dbReference type="ChEBI" id="CHEBI:132012"/>
    </reaction>
    <physiologicalReaction direction="left-to-right" evidence="17">
        <dbReference type="Rhea" id="RHEA:49981"/>
    </physiologicalReaction>
</comment>
<comment type="similarity">
    <text evidence="4">Belongs to the Nudix hydrolase family. PCD1 subfamily.</text>
</comment>
<evidence type="ECO:0000313" key="32">
    <source>
        <dbReference type="Proteomes" id="UP000007635"/>
    </source>
</evidence>
<comment type="catalytic activity">
    <reaction evidence="21">
        <text>a 5'-end CoA-ribonucleoside in mRNA + H2O = a 5'-end phospho-adenosine-phospho-ribonucleoside in mRNA + (R)-4'-phosphopantetheine + 2 H(+)</text>
        <dbReference type="Rhea" id="RHEA:67592"/>
        <dbReference type="Rhea" id="RHEA-COMP:15719"/>
        <dbReference type="Rhea" id="RHEA-COMP:17276"/>
        <dbReference type="ChEBI" id="CHEBI:15377"/>
        <dbReference type="ChEBI" id="CHEBI:15378"/>
        <dbReference type="ChEBI" id="CHEBI:61723"/>
        <dbReference type="ChEBI" id="CHEBI:144051"/>
        <dbReference type="ChEBI" id="CHEBI:172371"/>
    </reaction>
    <physiologicalReaction direction="left-to-right" evidence="21">
        <dbReference type="Rhea" id="RHEA:67593"/>
    </physiologicalReaction>
</comment>
<evidence type="ECO:0000256" key="14">
    <source>
        <dbReference type="ARBA" id="ARBA00047289"/>
    </source>
</evidence>
<evidence type="ECO:0000256" key="6">
    <source>
        <dbReference type="ARBA" id="ARBA00022723"/>
    </source>
</evidence>
<evidence type="ECO:0000256" key="3">
    <source>
        <dbReference type="ARBA" id="ARBA00004275"/>
    </source>
</evidence>
<evidence type="ECO:0000256" key="5">
    <source>
        <dbReference type="ARBA" id="ARBA00011245"/>
    </source>
</evidence>
<comment type="catalytic activity">
    <reaction evidence="16">
        <text>tetradecanoyl-CoA + H2O = tetradecanoyl-4'-phosphopantetheine + adenosine 3',5'-bisphosphate + 2 H(+)</text>
        <dbReference type="Rhea" id="RHEA:50028"/>
        <dbReference type="ChEBI" id="CHEBI:15377"/>
        <dbReference type="ChEBI" id="CHEBI:15378"/>
        <dbReference type="ChEBI" id="CHEBI:57385"/>
        <dbReference type="ChEBI" id="CHEBI:58343"/>
        <dbReference type="ChEBI" id="CHEBI:132017"/>
    </reaction>
    <physiologicalReaction direction="left-to-right" evidence="16">
        <dbReference type="Rhea" id="RHEA:50029"/>
    </physiologicalReaction>
</comment>
<dbReference type="EC" id="3.6.1.77" evidence="13"/>
<dbReference type="InterPro" id="IPR000086">
    <property type="entry name" value="NUDIX_hydrolase_dom"/>
</dbReference>
<evidence type="ECO:0000256" key="26">
    <source>
        <dbReference type="ARBA" id="ARBA00051856"/>
    </source>
</evidence>
<keyword evidence="6" id="KW-0479">Metal-binding</keyword>
<dbReference type="Pfam" id="PF00293">
    <property type="entry name" value="NUDIX"/>
    <property type="match status" value="1"/>
</dbReference>
<evidence type="ECO:0000256" key="23">
    <source>
        <dbReference type="ARBA" id="ARBA00049284"/>
    </source>
</evidence>
<reference evidence="31 32" key="1">
    <citation type="journal article" date="2021" name="G3 (Bethesda)">
        <title>Improved contiguity of the threespine stickleback genome using long-read sequencing.</title>
        <authorList>
            <person name="Nath S."/>
            <person name="Shaw D.E."/>
            <person name="White M.A."/>
        </authorList>
    </citation>
    <scope>NUCLEOTIDE SEQUENCE [LARGE SCALE GENOMIC DNA]</scope>
    <source>
        <strain evidence="31 32">Lake Benthic</strain>
    </source>
</reference>
<comment type="catalytic activity">
    <reaction evidence="26">
        <text>acetyl-CoA + H2O = S-acetyl-4'-phosphopantetheine + adenosine 3',5'-bisphosphate + 2 H(+)</text>
        <dbReference type="Rhea" id="RHEA:64992"/>
        <dbReference type="ChEBI" id="CHEBI:15377"/>
        <dbReference type="ChEBI" id="CHEBI:15378"/>
        <dbReference type="ChEBI" id="CHEBI:57288"/>
        <dbReference type="ChEBI" id="CHEBI:58343"/>
        <dbReference type="ChEBI" id="CHEBI:156266"/>
    </reaction>
    <physiologicalReaction direction="left-to-right" evidence="26">
        <dbReference type="Rhea" id="RHEA:64993"/>
    </physiologicalReaction>
</comment>
<comment type="catalytic activity">
    <reaction evidence="19">
        <text>dodecanoyl-CoA + H2O = S-dodecanoyl-4'-phosphopantetheine + adenosine 3',5'-bisphosphate + 2 H(+)</text>
        <dbReference type="Rhea" id="RHEA:50024"/>
        <dbReference type="ChEBI" id="CHEBI:15377"/>
        <dbReference type="ChEBI" id="CHEBI:15378"/>
        <dbReference type="ChEBI" id="CHEBI:57375"/>
        <dbReference type="ChEBI" id="CHEBI:58343"/>
        <dbReference type="ChEBI" id="CHEBI:132015"/>
    </reaction>
    <physiologicalReaction direction="left-to-right" evidence="19">
        <dbReference type="Rhea" id="RHEA:50025"/>
    </physiologicalReaction>
</comment>
<keyword evidence="7" id="KW-0378">Hydrolase</keyword>
<proteinExistence type="inferred from homology"/>
<comment type="cofactor">
    <cofactor evidence="2">
        <name>Mg(2+)</name>
        <dbReference type="ChEBI" id="CHEBI:18420"/>
    </cofactor>
</comment>
<reference evidence="31" key="2">
    <citation type="submission" date="2025-08" db="UniProtKB">
        <authorList>
            <consortium name="Ensembl"/>
        </authorList>
    </citation>
    <scope>IDENTIFICATION</scope>
</reference>
<reference evidence="31" key="3">
    <citation type="submission" date="2025-09" db="UniProtKB">
        <authorList>
            <consortium name="Ensembl"/>
        </authorList>
    </citation>
    <scope>IDENTIFICATION</scope>
</reference>
<dbReference type="SUPFAM" id="SSF55811">
    <property type="entry name" value="Nudix"/>
    <property type="match status" value="1"/>
</dbReference>
<comment type="catalytic activity">
    <reaction evidence="18">
        <text>propanoyl-CoA + H2O = propanoyl-4'-phosphopantetheine + adenosine 3',5'-bisphosphate + 2 H(+)</text>
        <dbReference type="Rhea" id="RHEA:67464"/>
        <dbReference type="ChEBI" id="CHEBI:15377"/>
        <dbReference type="ChEBI" id="CHEBI:15378"/>
        <dbReference type="ChEBI" id="CHEBI:57392"/>
        <dbReference type="ChEBI" id="CHEBI:58343"/>
        <dbReference type="ChEBI" id="CHEBI:172362"/>
    </reaction>
    <physiologicalReaction direction="left-to-right" evidence="18">
        <dbReference type="Rhea" id="RHEA:67465"/>
    </physiologicalReaction>
</comment>
<evidence type="ECO:0000256" key="18">
    <source>
        <dbReference type="ARBA" id="ARBA00047666"/>
    </source>
</evidence>
<comment type="subunit">
    <text evidence="5">Monomer.</text>
</comment>
<evidence type="ECO:0000256" key="10">
    <source>
        <dbReference type="ARBA" id="ARBA00023140"/>
    </source>
</evidence>
<comment type="catalytic activity">
    <reaction evidence="15">
        <text>malonyl-CoA + H2O = malonyl-4'-phosphopantetheine + adenosine 3',5'-bisphosphate + 2 H(+)</text>
        <dbReference type="Rhea" id="RHEA:67468"/>
        <dbReference type="ChEBI" id="CHEBI:15377"/>
        <dbReference type="ChEBI" id="CHEBI:15378"/>
        <dbReference type="ChEBI" id="CHEBI:57384"/>
        <dbReference type="ChEBI" id="CHEBI:58343"/>
        <dbReference type="ChEBI" id="CHEBI:172363"/>
    </reaction>
    <physiologicalReaction direction="left-to-right" evidence="15">
        <dbReference type="Rhea" id="RHEA:67469"/>
    </physiologicalReaction>
</comment>
<evidence type="ECO:0000313" key="31">
    <source>
        <dbReference type="Ensembl" id="ENSGACP00000055424.1"/>
    </source>
</evidence>
<evidence type="ECO:0000256" key="12">
    <source>
        <dbReference type="ARBA" id="ARBA00044908"/>
    </source>
</evidence>
<keyword evidence="8" id="KW-0460">Magnesium</keyword>
<evidence type="ECO:0000256" key="22">
    <source>
        <dbReference type="ARBA" id="ARBA00048961"/>
    </source>
</evidence>
<evidence type="ECO:0000259" key="30">
    <source>
        <dbReference type="PROSITE" id="PS51462"/>
    </source>
</evidence>
<evidence type="ECO:0000256" key="1">
    <source>
        <dbReference type="ARBA" id="ARBA00001936"/>
    </source>
</evidence>
<evidence type="ECO:0000256" key="2">
    <source>
        <dbReference type="ARBA" id="ARBA00001946"/>
    </source>
</evidence>
<dbReference type="PROSITE" id="PS51462">
    <property type="entry name" value="NUDIX"/>
    <property type="match status" value="1"/>
</dbReference>
<evidence type="ECO:0000256" key="28">
    <source>
        <dbReference type="ARBA" id="ARBA00072984"/>
    </source>
</evidence>
<evidence type="ECO:0000256" key="21">
    <source>
        <dbReference type="ARBA" id="ARBA00048667"/>
    </source>
</evidence>
<evidence type="ECO:0000256" key="4">
    <source>
        <dbReference type="ARBA" id="ARBA00006506"/>
    </source>
</evidence>
<evidence type="ECO:0000256" key="16">
    <source>
        <dbReference type="ARBA" id="ARBA00047403"/>
    </source>
</evidence>
<keyword evidence="9" id="KW-0694">RNA-binding</keyword>
<keyword evidence="11" id="KW-0464">Manganese</keyword>
<comment type="catalytic activity">
    <reaction evidence="14">
        <text>octanoyl-CoA + H2O = S-octanoyl-4'-phosphopantetheine + adenosine 3',5'-bisphosphate + 2 H(+)</text>
        <dbReference type="Rhea" id="RHEA:50016"/>
        <dbReference type="ChEBI" id="CHEBI:15377"/>
        <dbReference type="ChEBI" id="CHEBI:15378"/>
        <dbReference type="ChEBI" id="CHEBI:57386"/>
        <dbReference type="ChEBI" id="CHEBI:58343"/>
        <dbReference type="ChEBI" id="CHEBI:132013"/>
    </reaction>
    <physiologicalReaction direction="left-to-right" evidence="14">
        <dbReference type="Rhea" id="RHEA:50017"/>
    </physiologicalReaction>
</comment>
<evidence type="ECO:0000256" key="15">
    <source>
        <dbReference type="ARBA" id="ARBA00047369"/>
    </source>
</evidence>
<dbReference type="GeneTree" id="ENSGT00940000159631"/>
<dbReference type="Proteomes" id="UP000007635">
    <property type="component" value="Chromosome XIX"/>
</dbReference>
<dbReference type="GO" id="GO:0005782">
    <property type="term" value="C:peroxisomal matrix"/>
    <property type="evidence" value="ECO:0007669"/>
    <property type="project" value="UniProtKB-ARBA"/>
</dbReference>
<name>A0AAQ4QVN7_GASAC</name>
<dbReference type="AlphaFoldDB" id="A0AAQ4QVN7"/>
<evidence type="ECO:0000256" key="13">
    <source>
        <dbReference type="ARBA" id="ARBA00044967"/>
    </source>
</evidence>
<dbReference type="CDD" id="cd03426">
    <property type="entry name" value="NUDIX_CoAse_Nudt7"/>
    <property type="match status" value="1"/>
</dbReference>
<dbReference type="PANTHER" id="PTHR12992">
    <property type="entry name" value="NUDIX HYDROLASE"/>
    <property type="match status" value="1"/>
</dbReference>
<comment type="catalytic activity">
    <reaction evidence="12">
        <text>CoA + H2O = (R)-4'-phosphopantetheine + adenosine 3',5'-bisphosphate + 2 H(+)</text>
        <dbReference type="Rhea" id="RHEA:64988"/>
        <dbReference type="ChEBI" id="CHEBI:15377"/>
        <dbReference type="ChEBI" id="CHEBI:15378"/>
        <dbReference type="ChEBI" id="CHEBI:57287"/>
        <dbReference type="ChEBI" id="CHEBI:58343"/>
        <dbReference type="ChEBI" id="CHEBI:61723"/>
        <dbReference type="EC" id="3.6.1.77"/>
    </reaction>
    <physiologicalReaction direction="left-to-right" evidence="12">
        <dbReference type="Rhea" id="RHEA:64989"/>
    </physiologicalReaction>
</comment>
<keyword evidence="32" id="KW-1185">Reference proteome</keyword>
<evidence type="ECO:0000256" key="29">
    <source>
        <dbReference type="ARBA" id="ARBA00079598"/>
    </source>
</evidence>
<dbReference type="GO" id="GO:0015938">
    <property type="term" value="P:coenzyme A catabolic process"/>
    <property type="evidence" value="ECO:0007669"/>
    <property type="project" value="TreeGrafter"/>
</dbReference>
<dbReference type="InterPro" id="IPR015797">
    <property type="entry name" value="NUDIX_hydrolase-like_dom_sf"/>
</dbReference>
<sequence length="299" mass="32966">MRVKEETMAILKQLDVGNELASSLPVLPRASVLIPLTVKNGRLFTLMTLRSRELRTSAGEVCFPGGKRDPSDADDVYTALREAEEEIGLPPADVLVVCRLVPVINKSGLLVTPVVGFIDESFIPRPNPAEVSAVFTVPLDFFTRDKDHSSSHGVAGMRGFLHSFYFVDPDSGRQFHIWGLTATFAILVAVLALRTTPEFDVGFDPEDPLPFFQRMLLSRTSGSGHVTSRDEHPGSLKTKRLHVGENKTKHEKHTIPNNDKCTVIRMTVGAESPSLPLIYVLLNCNWSDVRCRASSMSTP</sequence>
<dbReference type="InterPro" id="IPR045121">
    <property type="entry name" value="CoAse"/>
</dbReference>
<dbReference type="PANTHER" id="PTHR12992:SF24">
    <property type="entry name" value="PEROXISOMAL COENZYME A DIPHOSPHATASE NUDT7"/>
    <property type="match status" value="1"/>
</dbReference>
<accession>A0AAQ4QVN7</accession>
<evidence type="ECO:0000256" key="7">
    <source>
        <dbReference type="ARBA" id="ARBA00022801"/>
    </source>
</evidence>
<dbReference type="Gene3D" id="3.90.79.10">
    <property type="entry name" value="Nucleoside Triphosphate Pyrophosphohydrolase"/>
    <property type="match status" value="1"/>
</dbReference>
<comment type="catalytic activity">
    <reaction evidence="20">
        <text>succinyl-CoA + H2O = succinyl-4'-phosphopantetheine + adenosine 3',5'-bisphosphate + 2 H(+)</text>
        <dbReference type="Rhea" id="RHEA:67472"/>
        <dbReference type="ChEBI" id="CHEBI:15377"/>
        <dbReference type="ChEBI" id="CHEBI:15378"/>
        <dbReference type="ChEBI" id="CHEBI:57292"/>
        <dbReference type="ChEBI" id="CHEBI:58343"/>
        <dbReference type="ChEBI" id="CHEBI:172364"/>
    </reaction>
    <physiologicalReaction direction="left-to-right" evidence="20">
        <dbReference type="Rhea" id="RHEA:67473"/>
    </physiologicalReaction>
</comment>
<dbReference type="FunFam" id="3.90.79.10:FF:000049">
    <property type="entry name" value="Peroxisomal coenzyme A diphosphatase NUDT7"/>
    <property type="match status" value="1"/>
</dbReference>
<evidence type="ECO:0000256" key="27">
    <source>
        <dbReference type="ARBA" id="ARBA00059426"/>
    </source>
</evidence>
<evidence type="ECO:0000256" key="17">
    <source>
        <dbReference type="ARBA" id="ARBA00047466"/>
    </source>
</evidence>
<comment type="catalytic activity">
    <reaction evidence="25">
        <text>3alpha,7alpha,12alpha-trihydroxy-5beta-cholestan-26-oyl-CoA + H2O = 3alpha,7alpha,12alpha-trihydroxy-5beta-cholestan-26-oyl-4'-phosphopantetheine + adenosine 3',5'-bisphosphate + 2 H(+)</text>
        <dbReference type="Rhea" id="RHEA:50040"/>
        <dbReference type="ChEBI" id="CHEBI:15377"/>
        <dbReference type="ChEBI" id="CHEBI:15378"/>
        <dbReference type="ChEBI" id="CHEBI:58343"/>
        <dbReference type="ChEBI" id="CHEBI:63001"/>
        <dbReference type="ChEBI" id="CHEBI:132021"/>
    </reaction>
    <physiologicalReaction direction="left-to-right" evidence="25">
        <dbReference type="Rhea" id="RHEA:50041"/>
    </physiologicalReaction>
</comment>
<protein>
    <recommendedName>
        <fullName evidence="28">Peroxisomal coenzyme A diphosphatase NUDT7</fullName>
        <ecNumber evidence="13">3.6.1.77</ecNumber>
    </recommendedName>
    <alternativeName>
        <fullName evidence="29">Nucleoside diphosphate-linked moiety X motif 7</fullName>
    </alternativeName>
</protein>
<organism evidence="31 32">
    <name type="scientific">Gasterosteus aculeatus aculeatus</name>
    <name type="common">three-spined stickleback</name>
    <dbReference type="NCBI Taxonomy" id="481459"/>
    <lineage>
        <taxon>Eukaryota</taxon>
        <taxon>Metazoa</taxon>
        <taxon>Chordata</taxon>
        <taxon>Craniata</taxon>
        <taxon>Vertebrata</taxon>
        <taxon>Euteleostomi</taxon>
        <taxon>Actinopterygii</taxon>
        <taxon>Neopterygii</taxon>
        <taxon>Teleostei</taxon>
        <taxon>Neoteleostei</taxon>
        <taxon>Acanthomorphata</taxon>
        <taxon>Eupercaria</taxon>
        <taxon>Perciformes</taxon>
        <taxon>Cottioidei</taxon>
        <taxon>Gasterosteales</taxon>
        <taxon>Gasterosteidae</taxon>
        <taxon>Gasterosteus</taxon>
    </lineage>
</organism>
<dbReference type="Ensembl" id="ENSGACT00000032933.1">
    <property type="protein sequence ID" value="ENSGACP00000055424.1"/>
    <property type="gene ID" value="ENSGACG00000024851.1"/>
</dbReference>
<comment type="function">
    <text evidence="27">Fatty acyl-coenzyme A (CoA) diphosphatase that hydrolyzes fatty acyl-CoA to yield acyl-4'-phosphopantetheine and adenosine 3',5'-bisphosphate. Cleaves CoA, CoA esters and oxidized CoA with similar efficiencies. Preferentially hydrolyzes medium-chain acyl-CoAs and bile acid-CoAs. Has no activity toward NDP-sugars, CDP-alcohols, (deoxy)nucleoside 5'-triphosphates, nucleoside 5'-di or monophosphates, diadenosine polyphosphates, NAD, NADH, NADP, NADPH or thymidine-5'-monophospho-p-nitrophenyl ester. May be required to eliminate oxidized CoA from peroxisomes, or regulate CoA and acyl-CoA levels in this organelle in response to metabolic demand. Does not play a role in U8 snoRNA decapping activity. Binds U8 snoRNA. Exhibits decapping activity towards dpCoA-capped RNAs in vitro.</text>
</comment>
<dbReference type="GO" id="GO:0046872">
    <property type="term" value="F:metal ion binding"/>
    <property type="evidence" value="ECO:0007669"/>
    <property type="project" value="UniProtKB-KW"/>
</dbReference>
<evidence type="ECO:0000256" key="9">
    <source>
        <dbReference type="ARBA" id="ARBA00022884"/>
    </source>
</evidence>